<dbReference type="EMBL" id="AP012489">
    <property type="protein sequence ID" value="BAN90693.1"/>
    <property type="molecule type" value="Genomic_DNA"/>
</dbReference>
<evidence type="ECO:0000313" key="2">
    <source>
        <dbReference type="Proteomes" id="UP000016887"/>
    </source>
</evidence>
<dbReference type="AlphaFoldDB" id="U3TFE2"/>
<sequence>MVMSGGPLDRPFASRVASVIKEFYSGEGYTVKENEHAMDIIVEANVGVTRIRIGFLVDCGGDFYSCIGRAYAAWKDGVIDKAVVIISDQSVPASLAGKFGFIDFVFRDEIEAMVSASTVEAERVETLYYRPNVSVEDVAKLAEKHRGRIIKKGEFVGASTAFIPLYCFDVDFHTVDFVEEALEHATAVLCFDGITGSTIHYDEGLRILGEWKGLGLLSNEAVAVLKRIAELGEASIAELKEEFGGNVDIESIIEVLVEKRLVEPVGMDIFTLAEPPLEAAQLERILESKFAGFKAVGRPGCGFTLTPRVSMHNIVKILSAFGGVKGYRIVYYPLLLLVYRREVKGRTIEITILIDGLVKKRLAEVEELLGESPAVADIDRIIEYILKKRDIEVCQQ</sequence>
<gene>
    <name evidence="1" type="ORF">ACAM_1224</name>
</gene>
<evidence type="ECO:0000313" key="1">
    <source>
        <dbReference type="EMBL" id="BAN90693.1"/>
    </source>
</evidence>
<proteinExistence type="predicted"/>
<protein>
    <submittedName>
        <fullName evidence="1">Uncharacterized protein</fullName>
    </submittedName>
</protein>
<reference evidence="1 2" key="1">
    <citation type="journal article" date="2013" name="Appl. Environ. Microbiol.">
        <title>Variation of the Virus-Related Elements within Syntenic Genomes of the Hyperthermophilic Archaeon Aeropyrum.</title>
        <authorList>
            <person name="Daifuku T."/>
            <person name="Yoshida T."/>
            <person name="Kitamura T."/>
            <person name="Kawaichi S."/>
            <person name="Inoue T."/>
            <person name="Nomura K."/>
            <person name="Yoshida Y."/>
            <person name="Kuno S."/>
            <person name="Sako Y."/>
        </authorList>
    </citation>
    <scope>NUCLEOTIDE SEQUENCE [LARGE SCALE GENOMIC DNA]</scope>
    <source>
        <strain evidence="1 2">SY1</strain>
    </source>
</reference>
<dbReference type="Proteomes" id="UP000016887">
    <property type="component" value="Chromosome"/>
</dbReference>
<name>U3TFE2_9CREN</name>
<accession>U3TFE2</accession>
<organism evidence="1 2">
    <name type="scientific">Aeropyrum camini SY1 = JCM 12091</name>
    <dbReference type="NCBI Taxonomy" id="1198449"/>
    <lineage>
        <taxon>Archaea</taxon>
        <taxon>Thermoproteota</taxon>
        <taxon>Thermoprotei</taxon>
        <taxon>Desulfurococcales</taxon>
        <taxon>Desulfurococcaceae</taxon>
        <taxon>Aeropyrum</taxon>
    </lineage>
</organism>
<dbReference type="eggNOG" id="arCOG12512">
    <property type="taxonomic scope" value="Archaea"/>
</dbReference>
<dbReference type="KEGG" id="acj:ACAM_1224"/>
<keyword evidence="2" id="KW-1185">Reference proteome</keyword>